<name>A0A8B2P2Y7_9HYPH</name>
<dbReference type="SUPFAM" id="SSF52266">
    <property type="entry name" value="SGNH hydrolase"/>
    <property type="match status" value="1"/>
</dbReference>
<organism evidence="2 3">
    <name type="scientific">Acuticoccus sediminis</name>
    <dbReference type="NCBI Taxonomy" id="2184697"/>
    <lineage>
        <taxon>Bacteria</taxon>
        <taxon>Pseudomonadati</taxon>
        <taxon>Pseudomonadota</taxon>
        <taxon>Alphaproteobacteria</taxon>
        <taxon>Hyphomicrobiales</taxon>
        <taxon>Amorphaceae</taxon>
        <taxon>Acuticoccus</taxon>
    </lineage>
</organism>
<dbReference type="Proteomes" id="UP000249590">
    <property type="component" value="Unassembled WGS sequence"/>
</dbReference>
<feature type="signal peptide" evidence="1">
    <location>
        <begin position="1"/>
        <end position="21"/>
    </location>
</feature>
<keyword evidence="3" id="KW-1185">Reference proteome</keyword>
<evidence type="ECO:0000256" key="1">
    <source>
        <dbReference type="SAM" id="SignalP"/>
    </source>
</evidence>
<keyword evidence="1" id="KW-0732">Signal</keyword>
<dbReference type="OrthoDB" id="8883291at2"/>
<evidence type="ECO:0000313" key="2">
    <source>
        <dbReference type="EMBL" id="RAI02979.1"/>
    </source>
</evidence>
<comment type="caution">
    <text evidence="2">The sequence shown here is derived from an EMBL/GenBank/DDBJ whole genome shotgun (WGS) entry which is preliminary data.</text>
</comment>
<sequence length="260" mass="28088">MKRILPAILLAAPLLGGPAIAQQSAASLGIDAPDDVLLIGNSYFYYNDSLHNHVRRMVAEGLGVPMGDLKYVSITISGGSLGYHPIDHYLESGNVGADRPFDLVILQGHSAAALSEKRTAAFDEAVDAAAAKIKAAGATPALYMTHAYDEGHKQYDPDNIEKIRALYNEAGARADALVIPVGLAFEEARRRRPDLELQQDYDHSHPTLAGTYLAAATVYASVYGRSPVDLTYDYFGRVDPDTAAFLRQVAQDTVTSFYTN</sequence>
<dbReference type="RefSeq" id="WP_111341143.1">
    <property type="nucleotide sequence ID" value="NZ_QHHQ01000001.1"/>
</dbReference>
<gene>
    <name evidence="2" type="ORF">DLJ53_00100</name>
</gene>
<dbReference type="AlphaFoldDB" id="A0A8B2P2Y7"/>
<evidence type="ECO:0000313" key="3">
    <source>
        <dbReference type="Proteomes" id="UP000249590"/>
    </source>
</evidence>
<evidence type="ECO:0008006" key="4">
    <source>
        <dbReference type="Google" id="ProtNLM"/>
    </source>
</evidence>
<accession>A0A8B2P2Y7</accession>
<dbReference type="InterPro" id="IPR036514">
    <property type="entry name" value="SGNH_hydro_sf"/>
</dbReference>
<reference evidence="2 3" key="1">
    <citation type="submission" date="2018-05" db="EMBL/GenBank/DDBJ databases">
        <title>Acuticoccus sediminis sp. nov., isolated from deep-sea sediment of Indian Ocean.</title>
        <authorList>
            <person name="Liu X."/>
            <person name="Lai Q."/>
            <person name="Du Y."/>
            <person name="Sun F."/>
            <person name="Zhang X."/>
            <person name="Wang S."/>
            <person name="Shao Z."/>
        </authorList>
    </citation>
    <scope>NUCLEOTIDE SEQUENCE [LARGE SCALE GENOMIC DNA]</scope>
    <source>
        <strain evidence="2 3">PTG4-2</strain>
    </source>
</reference>
<protein>
    <recommendedName>
        <fullName evidence="4">SGNH/GDSL hydrolase family protein</fullName>
    </recommendedName>
</protein>
<dbReference type="Gene3D" id="3.40.50.1110">
    <property type="entry name" value="SGNH hydrolase"/>
    <property type="match status" value="1"/>
</dbReference>
<dbReference type="GO" id="GO:0016788">
    <property type="term" value="F:hydrolase activity, acting on ester bonds"/>
    <property type="evidence" value="ECO:0007669"/>
    <property type="project" value="UniProtKB-ARBA"/>
</dbReference>
<proteinExistence type="predicted"/>
<dbReference type="EMBL" id="QHHQ01000001">
    <property type="protein sequence ID" value="RAI02979.1"/>
    <property type="molecule type" value="Genomic_DNA"/>
</dbReference>
<feature type="chain" id="PRO_5032423632" description="SGNH/GDSL hydrolase family protein" evidence="1">
    <location>
        <begin position="22"/>
        <end position="260"/>
    </location>
</feature>